<dbReference type="GO" id="GO:0004800">
    <property type="term" value="F:thyroxine 5'-deiodinase activity"/>
    <property type="evidence" value="ECO:0007669"/>
    <property type="project" value="InterPro"/>
</dbReference>
<dbReference type="InterPro" id="IPR000643">
    <property type="entry name" value="Iodothyronine_deiodinase"/>
</dbReference>
<dbReference type="Proteomes" id="UP000318483">
    <property type="component" value="Chromosome"/>
</dbReference>
<proteinExistence type="predicted"/>
<dbReference type="GO" id="GO:0042403">
    <property type="term" value="P:thyroid hormone metabolic process"/>
    <property type="evidence" value="ECO:0007669"/>
    <property type="project" value="TreeGrafter"/>
</dbReference>
<dbReference type="KEGG" id="lit:FPZ52_07075"/>
<sequence length="235" mass="26011">MYNYGQFSAKDYDLVNFRGPQPGTAAPDFHLTRAEGGQSRLLEFDGTFLVLEMGSLTCPLFQGRRRTMVALHREHQDVDFAVLYVREAHPGAAIASHQSDEEKQSCAARLRSDGENRRIFVDDLDGAAHQAYGGYPNSIFIINRNGCVVYASDWNNPETTGRALSLLKQGKAASVKSWFKPVPPSVSLKILRAGGKGSMADFLRGLPRLIWNNLVLRNIRLLCGKSSSIPPDVRC</sequence>
<dbReference type="EMBL" id="CP042261">
    <property type="protein sequence ID" value="QDY69408.1"/>
    <property type="molecule type" value="Genomic_DNA"/>
</dbReference>
<dbReference type="Gene3D" id="3.40.30.10">
    <property type="entry name" value="Glutaredoxin"/>
    <property type="match status" value="1"/>
</dbReference>
<evidence type="ECO:0000313" key="1">
    <source>
        <dbReference type="EMBL" id="QDY69408.1"/>
    </source>
</evidence>
<gene>
    <name evidence="1" type="ORF">FPZ52_07075</name>
</gene>
<dbReference type="InterPro" id="IPR036249">
    <property type="entry name" value="Thioredoxin-like_sf"/>
</dbReference>
<accession>A0A5B8IXQ4</accession>
<reference evidence="1 2" key="1">
    <citation type="submission" date="2019-07" db="EMBL/GenBank/DDBJ databases">
        <title>Litoreibacter alkalisoli sp. nov., isolated from saline-alkaline soil.</title>
        <authorList>
            <person name="Wang S."/>
            <person name="Xu L."/>
            <person name="Xing Y.-T."/>
            <person name="Sun J.-Q."/>
        </authorList>
    </citation>
    <scope>NUCLEOTIDE SEQUENCE [LARGE SCALE GENOMIC DNA]</scope>
    <source>
        <strain evidence="1 2">LN3S51</strain>
    </source>
</reference>
<dbReference type="RefSeq" id="WP_146364787.1">
    <property type="nucleotide sequence ID" value="NZ_CP042261.1"/>
</dbReference>
<protein>
    <submittedName>
        <fullName evidence="1">Redoxin domain-containing protein</fullName>
    </submittedName>
</protein>
<keyword evidence="2" id="KW-1185">Reference proteome</keyword>
<dbReference type="SUPFAM" id="SSF52833">
    <property type="entry name" value="Thioredoxin-like"/>
    <property type="match status" value="1"/>
</dbReference>
<dbReference type="PANTHER" id="PTHR11781:SF22">
    <property type="entry name" value="TYPE I IODOTHYRONINE DEIODINASE"/>
    <property type="match status" value="1"/>
</dbReference>
<dbReference type="OrthoDB" id="119679at2"/>
<evidence type="ECO:0000313" key="2">
    <source>
        <dbReference type="Proteomes" id="UP000318483"/>
    </source>
</evidence>
<name>A0A5B8IXQ4_9RHOB</name>
<dbReference type="AlphaFoldDB" id="A0A5B8IXQ4"/>
<dbReference type="Pfam" id="PF00837">
    <property type="entry name" value="T4_deiodinase"/>
    <property type="match status" value="1"/>
</dbReference>
<dbReference type="PANTHER" id="PTHR11781">
    <property type="entry name" value="IODOTHYRONINE DEIODINASE"/>
    <property type="match status" value="1"/>
</dbReference>
<organism evidence="1 2">
    <name type="scientific">Qingshengfaniella alkalisoli</name>
    <dbReference type="NCBI Taxonomy" id="2599296"/>
    <lineage>
        <taxon>Bacteria</taxon>
        <taxon>Pseudomonadati</taxon>
        <taxon>Pseudomonadota</taxon>
        <taxon>Alphaproteobacteria</taxon>
        <taxon>Rhodobacterales</taxon>
        <taxon>Paracoccaceae</taxon>
        <taxon>Qingshengfaniella</taxon>
    </lineage>
</organism>